<dbReference type="Proteomes" id="UP000315648">
    <property type="component" value="Unassembled WGS sequence"/>
</dbReference>
<reference evidence="2 3" key="1">
    <citation type="submission" date="2019-07" db="EMBL/GenBank/DDBJ databases">
        <title>Description of 53C-WASEF.</title>
        <authorList>
            <person name="Pitt A."/>
            <person name="Hahn M.W."/>
        </authorList>
    </citation>
    <scope>NUCLEOTIDE SEQUENCE [LARGE SCALE GENOMIC DNA]</scope>
    <source>
        <strain evidence="2 3">53C-WASEF</strain>
    </source>
</reference>
<keyword evidence="3" id="KW-1185">Reference proteome</keyword>
<dbReference type="RefSeq" id="WP_144354356.1">
    <property type="nucleotide sequence ID" value="NZ_CBCRVV010000001.1"/>
</dbReference>
<organism evidence="2 3">
    <name type="scientific">Rariglobus hedericola</name>
    <dbReference type="NCBI Taxonomy" id="2597822"/>
    <lineage>
        <taxon>Bacteria</taxon>
        <taxon>Pseudomonadati</taxon>
        <taxon>Verrucomicrobiota</taxon>
        <taxon>Opitutia</taxon>
        <taxon>Opitutales</taxon>
        <taxon>Opitutaceae</taxon>
        <taxon>Rariglobus</taxon>
    </lineage>
</organism>
<evidence type="ECO:0000313" key="2">
    <source>
        <dbReference type="EMBL" id="TSJ73789.1"/>
    </source>
</evidence>
<evidence type="ECO:0000256" key="1">
    <source>
        <dbReference type="SAM" id="SignalP"/>
    </source>
</evidence>
<dbReference type="AlphaFoldDB" id="A0A556QAW1"/>
<accession>A0A556QAW1</accession>
<evidence type="ECO:0000313" key="3">
    <source>
        <dbReference type="Proteomes" id="UP000315648"/>
    </source>
</evidence>
<proteinExistence type="predicted"/>
<keyword evidence="1" id="KW-0732">Signal</keyword>
<sequence length="185" mass="20617">MKSLSILFLAAYLTVLAQAFPPRPPIPSVLVEPALAAAKAAFPDDKEKRLNYISGYCEAFLDNFRYGSRIQNVYRNSDDVWNSGRNSGLKAFPEIQKNSYISPMDFGYTLQTLTGTYVTGFETGHFLLSETKEKVEIFLGAVDSLPADREIRIKAFVSPESIIGVGHFNAYRRSIIVVQHEKDGA</sequence>
<dbReference type="EMBL" id="VMBG01000011">
    <property type="protein sequence ID" value="TSJ73789.1"/>
    <property type="molecule type" value="Genomic_DNA"/>
</dbReference>
<feature type="signal peptide" evidence="1">
    <location>
        <begin position="1"/>
        <end position="19"/>
    </location>
</feature>
<comment type="caution">
    <text evidence="2">The sequence shown here is derived from an EMBL/GenBank/DDBJ whole genome shotgun (WGS) entry which is preliminary data.</text>
</comment>
<gene>
    <name evidence="2" type="ORF">FPL22_17595</name>
</gene>
<feature type="chain" id="PRO_5021913877" evidence="1">
    <location>
        <begin position="20"/>
        <end position="185"/>
    </location>
</feature>
<protein>
    <submittedName>
        <fullName evidence="2">Uncharacterized protein</fullName>
    </submittedName>
</protein>
<name>A0A556QAW1_9BACT</name>